<evidence type="ECO:0000259" key="4">
    <source>
        <dbReference type="Pfam" id="PF18019"/>
    </source>
</evidence>
<dbReference type="EMBL" id="LRQV01000087">
    <property type="protein sequence ID" value="KXK60012.1"/>
    <property type="molecule type" value="Genomic_DNA"/>
</dbReference>
<dbReference type="GO" id="GO:0016787">
    <property type="term" value="F:hydrolase activity"/>
    <property type="evidence" value="ECO:0007669"/>
    <property type="project" value="UniProtKB-KW"/>
</dbReference>
<gene>
    <name evidence="5" type="ORF">AWW66_21085</name>
</gene>
<dbReference type="InterPro" id="IPR006483">
    <property type="entry name" value="CRISPR-assoc_Cas3_HD"/>
</dbReference>
<dbReference type="GO" id="GO:0051607">
    <property type="term" value="P:defense response to virus"/>
    <property type="evidence" value="ECO:0007669"/>
    <property type="project" value="UniProtKB-KW"/>
</dbReference>
<dbReference type="Proteomes" id="UP000070620">
    <property type="component" value="Unassembled WGS sequence"/>
</dbReference>
<reference evidence="5 6" key="1">
    <citation type="submission" date="2016-01" db="EMBL/GenBank/DDBJ databases">
        <title>Whole genome sequence and analysis of Micromonospora rosaria DSM 803, which can produce antibacterial substance rosamicin.</title>
        <authorList>
            <person name="Yang H."/>
            <person name="He X."/>
            <person name="Zhu D."/>
        </authorList>
    </citation>
    <scope>NUCLEOTIDE SEQUENCE [LARGE SCALE GENOMIC DNA]</scope>
    <source>
        <strain evidence="5 6">DSM 803</strain>
    </source>
</reference>
<dbReference type="Gene3D" id="1.10.3210.30">
    <property type="match status" value="1"/>
</dbReference>
<dbReference type="GO" id="GO:0046872">
    <property type="term" value="F:metal ion binding"/>
    <property type="evidence" value="ECO:0007669"/>
    <property type="project" value="UniProtKB-KW"/>
</dbReference>
<keyword evidence="2" id="KW-0378">Hydrolase</keyword>
<evidence type="ECO:0000256" key="3">
    <source>
        <dbReference type="ARBA" id="ARBA00023118"/>
    </source>
</evidence>
<keyword evidence="3" id="KW-0051">Antiviral defense</keyword>
<evidence type="ECO:0000313" key="6">
    <source>
        <dbReference type="Proteomes" id="UP000070620"/>
    </source>
</evidence>
<evidence type="ECO:0000313" key="5">
    <source>
        <dbReference type="EMBL" id="KXK60012.1"/>
    </source>
</evidence>
<organism evidence="5 6">
    <name type="scientific">Micromonospora rosaria</name>
    <dbReference type="NCBI Taxonomy" id="47874"/>
    <lineage>
        <taxon>Bacteria</taxon>
        <taxon>Bacillati</taxon>
        <taxon>Actinomycetota</taxon>
        <taxon>Actinomycetes</taxon>
        <taxon>Micromonosporales</taxon>
        <taxon>Micromonosporaceae</taxon>
        <taxon>Micromonospora</taxon>
    </lineage>
</organism>
<dbReference type="AlphaFoldDB" id="A0A136PNN9"/>
<dbReference type="InterPro" id="IPR038257">
    <property type="entry name" value="CRISPR-assoc_Cas3_HD_sf"/>
</dbReference>
<evidence type="ECO:0000256" key="1">
    <source>
        <dbReference type="ARBA" id="ARBA00022723"/>
    </source>
</evidence>
<dbReference type="Pfam" id="PF18019">
    <property type="entry name" value="Cas3_HD"/>
    <property type="match status" value="1"/>
</dbReference>
<proteinExistence type="predicted"/>
<keyword evidence="1" id="KW-0479">Metal-binding</keyword>
<sequence length="66" mass="7267">MSYPFGFIPSVADRQGLGASARLVWGKTNRDRGFWLPVYRHLADSADIAGLMWDVWLPCGTGGGRL</sequence>
<feature type="domain" description="HD Cas3-type" evidence="4">
    <location>
        <begin position="25"/>
        <end position="58"/>
    </location>
</feature>
<evidence type="ECO:0000256" key="2">
    <source>
        <dbReference type="ARBA" id="ARBA00022801"/>
    </source>
</evidence>
<comment type="caution">
    <text evidence="5">The sequence shown here is derived from an EMBL/GenBank/DDBJ whole genome shotgun (WGS) entry which is preliminary data.</text>
</comment>
<accession>A0A136PNN9</accession>
<keyword evidence="6" id="KW-1185">Reference proteome</keyword>
<name>A0A136PNN9_9ACTN</name>
<protein>
    <recommendedName>
        <fullName evidence="4">HD Cas3-type domain-containing protein</fullName>
    </recommendedName>
</protein>